<dbReference type="PANTHER" id="PTHR43876:SF7">
    <property type="entry name" value="UBIQUINONE BIOSYNTHESIS MONOOXYGENASE COQ6, MITOCHONDRIAL"/>
    <property type="match status" value="1"/>
</dbReference>
<dbReference type="AlphaFoldDB" id="A0A7R8UP15"/>
<dbReference type="PANTHER" id="PTHR43876">
    <property type="entry name" value="UBIQUINONE BIOSYNTHESIS MONOOXYGENASE COQ6, MITOCHONDRIAL"/>
    <property type="match status" value="1"/>
</dbReference>
<dbReference type="Proteomes" id="UP000594454">
    <property type="component" value="Chromosome 3"/>
</dbReference>
<dbReference type="GO" id="GO:0005739">
    <property type="term" value="C:mitochondrion"/>
    <property type="evidence" value="ECO:0007669"/>
    <property type="project" value="TreeGrafter"/>
</dbReference>
<reference evidence="1 2" key="1">
    <citation type="submission" date="2020-11" db="EMBL/GenBank/DDBJ databases">
        <authorList>
            <person name="Wallbank WR R."/>
            <person name="Pardo Diaz C."/>
            <person name="Kozak K."/>
            <person name="Martin S."/>
            <person name="Jiggins C."/>
            <person name="Moest M."/>
            <person name="Warren A I."/>
            <person name="Generalovic N T."/>
            <person name="Byers J.R.P. K."/>
            <person name="Montejo-Kovacevich G."/>
            <person name="Yen C E."/>
        </authorList>
    </citation>
    <scope>NUCLEOTIDE SEQUENCE [LARGE SCALE GENOMIC DNA]</scope>
</reference>
<sequence>MLRLPVSRISSCKVTKIVSVTFARGVQTTSGDTLGEKPKSRHYDIIIAGGGLVGTTLACSLGKNKILGEKNILLLEGGPKFKGFSGGEYANRVSALNNGTINLFKSIGAWDTIASARYKPVKQMHVWDASSHASITFNHDNFSADIATIIENDLVLHAVYEQLQKTPNVEVKYEARIEDVKLPGSGANKSEIAMKGGDKLTCDLLYQKEYSFNSKVVCDWDALISHPASNKNQVFEL</sequence>
<gene>
    <name evidence="1" type="ORF">HERILL_LOCUS6946</name>
</gene>
<evidence type="ECO:0008006" key="3">
    <source>
        <dbReference type="Google" id="ProtNLM"/>
    </source>
</evidence>
<dbReference type="InterPro" id="IPR036188">
    <property type="entry name" value="FAD/NAD-bd_sf"/>
</dbReference>
<dbReference type="EMBL" id="LR899011">
    <property type="protein sequence ID" value="CAD7084028.1"/>
    <property type="molecule type" value="Genomic_DNA"/>
</dbReference>
<accession>A0A7R8UP15</accession>
<proteinExistence type="predicted"/>
<dbReference type="SUPFAM" id="SSF51905">
    <property type="entry name" value="FAD/NAD(P)-binding domain"/>
    <property type="match status" value="1"/>
</dbReference>
<keyword evidence="2" id="KW-1185">Reference proteome</keyword>
<evidence type="ECO:0000313" key="2">
    <source>
        <dbReference type="Proteomes" id="UP000594454"/>
    </source>
</evidence>
<dbReference type="InterPro" id="IPR051205">
    <property type="entry name" value="UbiH/COQ6_monooxygenase"/>
</dbReference>
<organism evidence="1 2">
    <name type="scientific">Hermetia illucens</name>
    <name type="common">Black soldier fly</name>
    <dbReference type="NCBI Taxonomy" id="343691"/>
    <lineage>
        <taxon>Eukaryota</taxon>
        <taxon>Metazoa</taxon>
        <taxon>Ecdysozoa</taxon>
        <taxon>Arthropoda</taxon>
        <taxon>Hexapoda</taxon>
        <taxon>Insecta</taxon>
        <taxon>Pterygota</taxon>
        <taxon>Neoptera</taxon>
        <taxon>Endopterygota</taxon>
        <taxon>Diptera</taxon>
        <taxon>Brachycera</taxon>
        <taxon>Stratiomyomorpha</taxon>
        <taxon>Stratiomyidae</taxon>
        <taxon>Hermetiinae</taxon>
        <taxon>Hermetia</taxon>
    </lineage>
</organism>
<dbReference type="OrthoDB" id="683240at2759"/>
<evidence type="ECO:0000313" key="1">
    <source>
        <dbReference type="EMBL" id="CAD7084028.1"/>
    </source>
</evidence>
<dbReference type="Gene3D" id="3.50.50.60">
    <property type="entry name" value="FAD/NAD(P)-binding domain"/>
    <property type="match status" value="1"/>
</dbReference>
<protein>
    <recommendedName>
        <fullName evidence="3">Ubiquinone biosynthesis monooxygenase COQ6, mitochondrial</fullName>
    </recommendedName>
</protein>
<name>A0A7R8UP15_HERIL</name>
<dbReference type="InParanoid" id="A0A7R8UP15"/>